<comment type="caution">
    <text evidence="1">The sequence shown here is derived from an EMBL/GenBank/DDBJ whole genome shotgun (WGS) entry which is preliminary data.</text>
</comment>
<organism evidence="1 2">
    <name type="scientific">Camelus dromedarius</name>
    <name type="common">Dromedary</name>
    <name type="synonym">Arabian camel</name>
    <dbReference type="NCBI Taxonomy" id="9838"/>
    <lineage>
        <taxon>Eukaryota</taxon>
        <taxon>Metazoa</taxon>
        <taxon>Chordata</taxon>
        <taxon>Craniata</taxon>
        <taxon>Vertebrata</taxon>
        <taxon>Euteleostomi</taxon>
        <taxon>Mammalia</taxon>
        <taxon>Eutheria</taxon>
        <taxon>Laurasiatheria</taxon>
        <taxon>Artiodactyla</taxon>
        <taxon>Tylopoda</taxon>
        <taxon>Camelidae</taxon>
        <taxon>Camelus</taxon>
    </lineage>
</organism>
<protein>
    <submittedName>
        <fullName evidence="1">Uncharacterized protein</fullName>
    </submittedName>
</protein>
<accession>A0A5N4E7Z7</accession>
<gene>
    <name evidence="1" type="ORF">Cadr_000006832</name>
</gene>
<sequence>MVRLDMTNLLNGFSRTSEVMDYASNIFGFKDGKGVRLLDKIFIIQPPVILDHLESGLNGWKTEALEKEKPGLNPLREMIKTIRVGLG</sequence>
<dbReference type="AlphaFoldDB" id="A0A5N4E7Z7"/>
<dbReference type="Proteomes" id="UP000299084">
    <property type="component" value="Unassembled WGS sequence"/>
</dbReference>
<reference evidence="1 2" key="1">
    <citation type="journal article" date="2019" name="Mol. Ecol. Resour.">
        <title>Improving Illumina assemblies with Hi-C and long reads: an example with the North African dromedary.</title>
        <authorList>
            <person name="Elbers J.P."/>
            <person name="Rogers M.F."/>
            <person name="Perelman P.L."/>
            <person name="Proskuryakova A.A."/>
            <person name="Serdyukova N.A."/>
            <person name="Johnson W.E."/>
            <person name="Horin P."/>
            <person name="Corander J."/>
            <person name="Murphy D."/>
            <person name="Burger P.A."/>
        </authorList>
    </citation>
    <scope>NUCLEOTIDE SEQUENCE [LARGE SCALE GENOMIC DNA]</scope>
    <source>
        <strain evidence="1">Drom800</strain>
        <tissue evidence="1">Blood</tissue>
    </source>
</reference>
<dbReference type="EMBL" id="JWIN03000005">
    <property type="protein sequence ID" value="KAB1279487.1"/>
    <property type="molecule type" value="Genomic_DNA"/>
</dbReference>
<evidence type="ECO:0000313" key="1">
    <source>
        <dbReference type="EMBL" id="KAB1279487.1"/>
    </source>
</evidence>
<evidence type="ECO:0000313" key="2">
    <source>
        <dbReference type="Proteomes" id="UP000299084"/>
    </source>
</evidence>
<proteinExistence type="predicted"/>
<name>A0A5N4E7Z7_CAMDR</name>
<keyword evidence="2" id="KW-1185">Reference proteome</keyword>